<evidence type="ECO:0008006" key="7">
    <source>
        <dbReference type="Google" id="ProtNLM"/>
    </source>
</evidence>
<proteinExistence type="predicted"/>
<comment type="caution">
    <text evidence="5">The sequence shown here is derived from an EMBL/GenBank/DDBJ whole genome shotgun (WGS) entry which is preliminary data.</text>
</comment>
<dbReference type="PRINTS" id="PR01217">
    <property type="entry name" value="PRICHEXTENSN"/>
</dbReference>
<dbReference type="InterPro" id="IPR001680">
    <property type="entry name" value="WD40_rpt"/>
</dbReference>
<dbReference type="SUPFAM" id="SSF50978">
    <property type="entry name" value="WD40 repeat-like"/>
    <property type="match status" value="1"/>
</dbReference>
<feature type="compositionally biased region" description="Pro residues" evidence="4">
    <location>
        <begin position="114"/>
        <end position="139"/>
    </location>
</feature>
<feature type="region of interest" description="Disordered" evidence="4">
    <location>
        <begin position="361"/>
        <end position="416"/>
    </location>
</feature>
<dbReference type="GO" id="GO:0043161">
    <property type="term" value="P:proteasome-mediated ubiquitin-dependent protein catabolic process"/>
    <property type="evidence" value="ECO:0007669"/>
    <property type="project" value="TreeGrafter"/>
</dbReference>
<evidence type="ECO:0000313" key="5">
    <source>
        <dbReference type="EMBL" id="GFR52833.1"/>
    </source>
</evidence>
<feature type="compositionally biased region" description="Low complexity" evidence="4">
    <location>
        <begin position="71"/>
        <end position="91"/>
    </location>
</feature>
<dbReference type="InterPro" id="IPR019775">
    <property type="entry name" value="WD40_repeat_CS"/>
</dbReference>
<feature type="region of interest" description="Disordered" evidence="4">
    <location>
        <begin position="51"/>
        <end position="161"/>
    </location>
</feature>
<evidence type="ECO:0000256" key="2">
    <source>
        <dbReference type="ARBA" id="ARBA00022737"/>
    </source>
</evidence>
<dbReference type="PROSITE" id="PS50082">
    <property type="entry name" value="WD_REPEATS_2"/>
    <property type="match status" value="2"/>
</dbReference>
<keyword evidence="2" id="KW-0677">Repeat</keyword>
<dbReference type="PANTHER" id="PTHR19847:SF7">
    <property type="entry name" value="DDB1- AND CUL4-ASSOCIATED FACTOR 11"/>
    <property type="match status" value="1"/>
</dbReference>
<evidence type="ECO:0000256" key="4">
    <source>
        <dbReference type="SAM" id="MobiDB-lite"/>
    </source>
</evidence>
<dbReference type="PROSITE" id="PS50294">
    <property type="entry name" value="WD_REPEATS_REGION"/>
    <property type="match status" value="1"/>
</dbReference>
<feature type="compositionally biased region" description="Low complexity" evidence="4">
    <location>
        <begin position="51"/>
        <end position="64"/>
    </location>
</feature>
<organism evidence="5 6">
    <name type="scientific">Astrephomene gubernaculifera</name>
    <dbReference type="NCBI Taxonomy" id="47775"/>
    <lineage>
        <taxon>Eukaryota</taxon>
        <taxon>Viridiplantae</taxon>
        <taxon>Chlorophyta</taxon>
        <taxon>core chlorophytes</taxon>
        <taxon>Chlorophyceae</taxon>
        <taxon>CS clade</taxon>
        <taxon>Chlamydomonadales</taxon>
        <taxon>Astrephomenaceae</taxon>
        <taxon>Astrephomene</taxon>
    </lineage>
</organism>
<dbReference type="InterPro" id="IPR036322">
    <property type="entry name" value="WD40_repeat_dom_sf"/>
</dbReference>
<protein>
    <recommendedName>
        <fullName evidence="7">Guanine nucleotide-binding protein subunit beta-like protein</fullName>
    </recommendedName>
</protein>
<keyword evidence="6" id="KW-1185">Reference proteome</keyword>
<dbReference type="SMART" id="SM00320">
    <property type="entry name" value="WD40"/>
    <property type="match status" value="3"/>
</dbReference>
<dbReference type="PROSITE" id="PS00678">
    <property type="entry name" value="WD_REPEATS_1"/>
    <property type="match status" value="1"/>
</dbReference>
<dbReference type="Proteomes" id="UP001054857">
    <property type="component" value="Unassembled WGS sequence"/>
</dbReference>
<dbReference type="InterPro" id="IPR051859">
    <property type="entry name" value="DCAF"/>
</dbReference>
<dbReference type="PANTHER" id="PTHR19847">
    <property type="entry name" value="DDB1- AND CUL4-ASSOCIATED FACTOR 11"/>
    <property type="match status" value="1"/>
</dbReference>
<feature type="repeat" description="WD" evidence="3">
    <location>
        <begin position="428"/>
        <end position="459"/>
    </location>
</feature>
<dbReference type="GO" id="GO:0080008">
    <property type="term" value="C:Cul4-RING E3 ubiquitin ligase complex"/>
    <property type="evidence" value="ECO:0007669"/>
    <property type="project" value="TreeGrafter"/>
</dbReference>
<dbReference type="EMBL" id="BMAR01000073">
    <property type="protein sequence ID" value="GFR52833.1"/>
    <property type="molecule type" value="Genomic_DNA"/>
</dbReference>
<dbReference type="Gene3D" id="2.130.10.10">
    <property type="entry name" value="YVTN repeat-like/Quinoprotein amine dehydrogenase"/>
    <property type="match status" value="2"/>
</dbReference>
<dbReference type="Pfam" id="PF00400">
    <property type="entry name" value="WD40"/>
    <property type="match status" value="3"/>
</dbReference>
<feature type="compositionally biased region" description="Low complexity" evidence="4">
    <location>
        <begin position="140"/>
        <end position="158"/>
    </location>
</feature>
<keyword evidence="1 3" id="KW-0853">WD repeat</keyword>
<gene>
    <name evidence="5" type="ORF">Agub_g15459</name>
</gene>
<evidence type="ECO:0000313" key="6">
    <source>
        <dbReference type="Proteomes" id="UP001054857"/>
    </source>
</evidence>
<sequence length="787" mass="81752">MKITIEVEIQPDEVGLAAELLSTLRTLTDHVKVVTPAAGAVGAATAPAIANGPAAPHVPPARAAPTPPATQPQQPATSLPQQPQQPQLPAAPAMPPAAPAAPAPAPAPAAQHPTPAPPPQQPPQPQPPQPQPPQQPPQQAPAAAAAAAPQGPQGTPQPLHACVPRLASPATQEQAVADVVATLRAAEREERLPQAVEELVASFEQQVFDNPEVIGSTVGVLPYMSLYQRLPEELRPKVRDRMVAKVLTALTRKRPPSADRTSFFAYADAFATLVKFEAVPMDGAVQTLARLLLKPDNRVAGVTMLGKTVEYCGEQLLRTPETHLANLWRALEAVKEEAFSYDLQYILQTLHALLPPGSQLPGAAPAPPASTPAAAAPAAPAPTSAPATSPPPAPAAAPAAAAAPATSSAPAAPAPNPTPTSMVHMGCYSGHVSTVFTMCYDATSGQLASGGQDGQLLVWGHDGTPASRLDVSSHFICSLDVLPRSGTILAAGVPIDHSNPEGPPPAEPPCVLAFSPPPAAGGPATRMGPWTPRGRLYGPGRGLISFVRSLGGDGEVFAIGENVAATTPGTAAKDVVSLYDASRGGPMEQSVPLVSYGEHRDMVTCAAPWWSNPAVFVSGGRDCAIKVWDRRMAQSVGGFGELDSGSGVVRAHGDMVTCLDTTDNLLLSTSVDSYMCIWDFRQLSLTHGSVAGPMVKLQLDTQPTLKIAVTGAPHSRLAAISTYQGLYVMDFTHLATPHTLIAPPFSDGRPFKYYHDIRWAGGPGAPGQPVLFGASDDPRIDVFGLAF</sequence>
<evidence type="ECO:0000256" key="3">
    <source>
        <dbReference type="PROSITE-ProRule" id="PRU00221"/>
    </source>
</evidence>
<feature type="compositionally biased region" description="Low complexity" evidence="4">
    <location>
        <begin position="396"/>
        <end position="411"/>
    </location>
</feature>
<evidence type="ECO:0000256" key="1">
    <source>
        <dbReference type="ARBA" id="ARBA00022574"/>
    </source>
</evidence>
<feature type="compositionally biased region" description="Pro residues" evidence="4">
    <location>
        <begin position="92"/>
        <end position="107"/>
    </location>
</feature>
<feature type="compositionally biased region" description="Low complexity" evidence="4">
    <location>
        <begin position="371"/>
        <end position="387"/>
    </location>
</feature>
<accession>A0AAD3HTR4</accession>
<dbReference type="AlphaFoldDB" id="A0AAD3HTR4"/>
<name>A0AAD3HTR4_9CHLO</name>
<reference evidence="5 6" key="1">
    <citation type="journal article" date="2021" name="Sci. Rep.">
        <title>Genome sequencing of the multicellular alga Astrephomene provides insights into convergent evolution of germ-soma differentiation.</title>
        <authorList>
            <person name="Yamashita S."/>
            <person name="Yamamoto K."/>
            <person name="Matsuzaki R."/>
            <person name="Suzuki S."/>
            <person name="Yamaguchi H."/>
            <person name="Hirooka S."/>
            <person name="Minakuchi Y."/>
            <person name="Miyagishima S."/>
            <person name="Kawachi M."/>
            <person name="Toyoda A."/>
            <person name="Nozaki H."/>
        </authorList>
    </citation>
    <scope>NUCLEOTIDE SEQUENCE [LARGE SCALE GENOMIC DNA]</scope>
    <source>
        <strain evidence="5 6">NIES-4017</strain>
    </source>
</reference>
<feature type="repeat" description="WD" evidence="3">
    <location>
        <begin position="649"/>
        <end position="688"/>
    </location>
</feature>
<dbReference type="InterPro" id="IPR015943">
    <property type="entry name" value="WD40/YVTN_repeat-like_dom_sf"/>
</dbReference>